<dbReference type="EMBL" id="JH000101">
    <property type="protein sequence ID" value="EGV92615.1"/>
    <property type="molecule type" value="Genomic_DNA"/>
</dbReference>
<gene>
    <name evidence="1" type="ORF">I79_003872</name>
</gene>
<organism evidence="1 2">
    <name type="scientific">Cricetulus griseus</name>
    <name type="common">Chinese hamster</name>
    <name type="synonym">Cricetulus barabensis griseus</name>
    <dbReference type="NCBI Taxonomy" id="10029"/>
    <lineage>
        <taxon>Eukaryota</taxon>
        <taxon>Metazoa</taxon>
        <taxon>Chordata</taxon>
        <taxon>Craniata</taxon>
        <taxon>Vertebrata</taxon>
        <taxon>Euteleostomi</taxon>
        <taxon>Mammalia</taxon>
        <taxon>Eutheria</taxon>
        <taxon>Euarchontoglires</taxon>
        <taxon>Glires</taxon>
        <taxon>Rodentia</taxon>
        <taxon>Myomorpha</taxon>
        <taxon>Muroidea</taxon>
        <taxon>Cricetidae</taxon>
        <taxon>Cricetinae</taxon>
        <taxon>Cricetulus</taxon>
    </lineage>
</organism>
<dbReference type="Proteomes" id="UP000001075">
    <property type="component" value="Unassembled WGS sequence"/>
</dbReference>
<dbReference type="AlphaFoldDB" id="G3H148"/>
<sequence>MVGLEAPPLQSVLSVLQAQAQQPMQTAMVFCGLCSRYIVLEAQLRNLLVSQK</sequence>
<evidence type="ECO:0000313" key="2">
    <source>
        <dbReference type="Proteomes" id="UP000001075"/>
    </source>
</evidence>
<reference evidence="2" key="1">
    <citation type="journal article" date="2011" name="Nat. Biotechnol.">
        <title>The genomic sequence of the Chinese hamster ovary (CHO)-K1 cell line.</title>
        <authorList>
            <person name="Xu X."/>
            <person name="Nagarajan H."/>
            <person name="Lewis N.E."/>
            <person name="Pan S."/>
            <person name="Cai Z."/>
            <person name="Liu X."/>
            <person name="Chen W."/>
            <person name="Xie M."/>
            <person name="Wang W."/>
            <person name="Hammond S."/>
            <person name="Andersen M.R."/>
            <person name="Neff N."/>
            <person name="Passarelli B."/>
            <person name="Koh W."/>
            <person name="Fan H.C."/>
            <person name="Wang J."/>
            <person name="Gui Y."/>
            <person name="Lee K.H."/>
            <person name="Betenbaugh M.J."/>
            <person name="Quake S.R."/>
            <person name="Famili I."/>
            <person name="Palsson B.O."/>
            <person name="Wang J."/>
        </authorList>
    </citation>
    <scope>NUCLEOTIDE SEQUENCE [LARGE SCALE GENOMIC DNA]</scope>
    <source>
        <strain evidence="2">CHO K1 cell line</strain>
    </source>
</reference>
<proteinExistence type="predicted"/>
<evidence type="ECO:0000313" key="1">
    <source>
        <dbReference type="EMBL" id="EGV92615.1"/>
    </source>
</evidence>
<name>G3H148_CRIGR</name>
<accession>G3H148</accession>
<protein>
    <submittedName>
        <fullName evidence="1">Uncharacterized protein</fullName>
    </submittedName>
</protein>
<dbReference type="InParanoid" id="G3H148"/>